<evidence type="ECO:0000313" key="1">
    <source>
        <dbReference type="EMBL" id="MBW0512757.1"/>
    </source>
</evidence>
<dbReference type="EMBL" id="AVOT02022972">
    <property type="protein sequence ID" value="MBW0512757.1"/>
    <property type="molecule type" value="Genomic_DNA"/>
</dbReference>
<protein>
    <submittedName>
        <fullName evidence="1">Uncharacterized protein</fullName>
    </submittedName>
</protein>
<name>A0A9Q3HQJ8_9BASI</name>
<sequence length="227" mass="25639">MTSKGKSNVSKKGITIISEKNLLNGGEEPLYFFCGKNLLQNCTNPTLPGGDYPKDSEAKVITAEIETCNIITNSLLSRKFSKILDNDEMMENSHLLWNCITDQFASSTLNSQTRIWSRFLKVTYKGNLLNFIMECRWSLNKFKTIGVKVGTKTLYFALLNTLPDEFHSLIEKVTPKIVTQGHSDTTLTLLHNVALKQEAINSSENNGKAIELNREMLESNTIHYLRN</sequence>
<proteinExistence type="predicted"/>
<accession>A0A9Q3HQJ8</accession>
<dbReference type="Proteomes" id="UP000765509">
    <property type="component" value="Unassembled WGS sequence"/>
</dbReference>
<organism evidence="1 2">
    <name type="scientific">Austropuccinia psidii MF-1</name>
    <dbReference type="NCBI Taxonomy" id="1389203"/>
    <lineage>
        <taxon>Eukaryota</taxon>
        <taxon>Fungi</taxon>
        <taxon>Dikarya</taxon>
        <taxon>Basidiomycota</taxon>
        <taxon>Pucciniomycotina</taxon>
        <taxon>Pucciniomycetes</taxon>
        <taxon>Pucciniales</taxon>
        <taxon>Sphaerophragmiaceae</taxon>
        <taxon>Austropuccinia</taxon>
    </lineage>
</organism>
<reference evidence="1" key="1">
    <citation type="submission" date="2021-03" db="EMBL/GenBank/DDBJ databases">
        <title>Draft genome sequence of rust myrtle Austropuccinia psidii MF-1, a brazilian biotype.</title>
        <authorList>
            <person name="Quecine M.C."/>
            <person name="Pachon D.M.R."/>
            <person name="Bonatelli M.L."/>
            <person name="Correr F.H."/>
            <person name="Franceschini L.M."/>
            <person name="Leite T.F."/>
            <person name="Margarido G.R.A."/>
            <person name="Almeida C.A."/>
            <person name="Ferrarezi J.A."/>
            <person name="Labate C.A."/>
        </authorList>
    </citation>
    <scope>NUCLEOTIDE SEQUENCE</scope>
    <source>
        <strain evidence="1">MF-1</strain>
    </source>
</reference>
<dbReference type="AlphaFoldDB" id="A0A9Q3HQJ8"/>
<comment type="caution">
    <text evidence="1">The sequence shown here is derived from an EMBL/GenBank/DDBJ whole genome shotgun (WGS) entry which is preliminary data.</text>
</comment>
<evidence type="ECO:0000313" key="2">
    <source>
        <dbReference type="Proteomes" id="UP000765509"/>
    </source>
</evidence>
<keyword evidence="2" id="KW-1185">Reference proteome</keyword>
<gene>
    <name evidence="1" type="ORF">O181_052472</name>
</gene>